<organism evidence="4 5">
    <name type="scientific">Nocardia stercoris</name>
    <dbReference type="NCBI Taxonomy" id="2483361"/>
    <lineage>
        <taxon>Bacteria</taxon>
        <taxon>Bacillati</taxon>
        <taxon>Actinomycetota</taxon>
        <taxon>Actinomycetes</taxon>
        <taxon>Mycobacteriales</taxon>
        <taxon>Nocardiaceae</taxon>
        <taxon>Nocardia</taxon>
    </lineage>
</organism>
<dbReference type="OrthoDB" id="3210235at2"/>
<dbReference type="GO" id="GO:0003700">
    <property type="term" value="F:DNA-binding transcription factor activity"/>
    <property type="evidence" value="ECO:0007669"/>
    <property type="project" value="TreeGrafter"/>
</dbReference>
<feature type="domain" description="HTH tetR-type" evidence="3">
    <location>
        <begin position="11"/>
        <end position="71"/>
    </location>
</feature>
<evidence type="ECO:0000313" key="5">
    <source>
        <dbReference type="Proteomes" id="UP000279275"/>
    </source>
</evidence>
<dbReference type="SUPFAM" id="SSF46689">
    <property type="entry name" value="Homeodomain-like"/>
    <property type="match status" value="1"/>
</dbReference>
<dbReference type="Pfam" id="PF17920">
    <property type="entry name" value="TetR_C_16"/>
    <property type="match status" value="1"/>
</dbReference>
<keyword evidence="5" id="KW-1185">Reference proteome</keyword>
<accession>A0A3M2L155</accession>
<dbReference type="Pfam" id="PF00440">
    <property type="entry name" value="TetR_N"/>
    <property type="match status" value="1"/>
</dbReference>
<feature type="DNA-binding region" description="H-T-H motif" evidence="2">
    <location>
        <begin position="34"/>
        <end position="53"/>
    </location>
</feature>
<dbReference type="Gene3D" id="1.10.10.60">
    <property type="entry name" value="Homeodomain-like"/>
    <property type="match status" value="1"/>
</dbReference>
<dbReference type="PANTHER" id="PTHR30055:SF235">
    <property type="entry name" value="TRANSCRIPTIONAL REGULATORY PROTEIN"/>
    <property type="match status" value="1"/>
</dbReference>
<dbReference type="AlphaFoldDB" id="A0A3M2L155"/>
<dbReference type="InterPro" id="IPR001647">
    <property type="entry name" value="HTH_TetR"/>
</dbReference>
<dbReference type="PROSITE" id="PS50977">
    <property type="entry name" value="HTH_TETR_2"/>
    <property type="match status" value="1"/>
</dbReference>
<dbReference type="InterPro" id="IPR036271">
    <property type="entry name" value="Tet_transcr_reg_TetR-rel_C_sf"/>
</dbReference>
<evidence type="ECO:0000256" key="1">
    <source>
        <dbReference type="ARBA" id="ARBA00023125"/>
    </source>
</evidence>
<reference evidence="4 5" key="1">
    <citation type="submission" date="2018-10" db="EMBL/GenBank/DDBJ databases">
        <title>Isolation from cow dung.</title>
        <authorList>
            <person name="Ling L."/>
        </authorList>
    </citation>
    <scope>NUCLEOTIDE SEQUENCE [LARGE SCALE GENOMIC DNA]</scope>
    <source>
        <strain evidence="4 5">NEAU-LL90</strain>
    </source>
</reference>
<dbReference type="InterPro" id="IPR041678">
    <property type="entry name" value="TetR_C_16"/>
</dbReference>
<evidence type="ECO:0000313" key="4">
    <source>
        <dbReference type="EMBL" id="RMI31377.1"/>
    </source>
</evidence>
<protein>
    <submittedName>
        <fullName evidence="4">TetR/AcrR family transcriptional regulator</fullName>
    </submittedName>
</protein>
<dbReference type="Proteomes" id="UP000279275">
    <property type="component" value="Unassembled WGS sequence"/>
</dbReference>
<name>A0A3M2L155_9NOCA</name>
<evidence type="ECO:0000256" key="2">
    <source>
        <dbReference type="PROSITE-ProRule" id="PRU00335"/>
    </source>
</evidence>
<sequence length="192" mass="20986">MPPIGRRPGSADTRAILLDTARKLFADNGYDRTSVRDIATAAGVDPALIRHYFGNKDGLFRATMGWPFDPAELAARIVDGDLEGIGERLARVFLALWDQPESRGRLEAILRGAATHEESATLARQFIQDQLYQLVAAALPGPDPELRIDLAMAQLLGIAYLRYILRVEPIASESIDNLATRVAPTITSHLIG</sequence>
<comment type="caution">
    <text evidence="4">The sequence shown here is derived from an EMBL/GenBank/DDBJ whole genome shotgun (WGS) entry which is preliminary data.</text>
</comment>
<dbReference type="PANTHER" id="PTHR30055">
    <property type="entry name" value="HTH-TYPE TRANSCRIPTIONAL REGULATOR RUTR"/>
    <property type="match status" value="1"/>
</dbReference>
<dbReference type="RefSeq" id="WP_122189328.1">
    <property type="nucleotide sequence ID" value="NZ_RFFH01000007.1"/>
</dbReference>
<keyword evidence="1 2" id="KW-0238">DNA-binding</keyword>
<dbReference type="EMBL" id="RFFH01000007">
    <property type="protein sequence ID" value="RMI31377.1"/>
    <property type="molecule type" value="Genomic_DNA"/>
</dbReference>
<dbReference type="InterPro" id="IPR050109">
    <property type="entry name" value="HTH-type_TetR-like_transc_reg"/>
</dbReference>
<dbReference type="InterPro" id="IPR009057">
    <property type="entry name" value="Homeodomain-like_sf"/>
</dbReference>
<gene>
    <name evidence="4" type="ORF">EBN03_18660</name>
</gene>
<dbReference type="Gene3D" id="1.10.357.10">
    <property type="entry name" value="Tetracycline Repressor, domain 2"/>
    <property type="match status" value="1"/>
</dbReference>
<evidence type="ECO:0000259" key="3">
    <source>
        <dbReference type="PROSITE" id="PS50977"/>
    </source>
</evidence>
<proteinExistence type="predicted"/>
<dbReference type="PRINTS" id="PR00455">
    <property type="entry name" value="HTHTETR"/>
</dbReference>
<dbReference type="GO" id="GO:0000976">
    <property type="term" value="F:transcription cis-regulatory region binding"/>
    <property type="evidence" value="ECO:0007669"/>
    <property type="project" value="TreeGrafter"/>
</dbReference>
<dbReference type="SUPFAM" id="SSF48498">
    <property type="entry name" value="Tetracyclin repressor-like, C-terminal domain"/>
    <property type="match status" value="1"/>
</dbReference>